<dbReference type="Pfam" id="PF00089">
    <property type="entry name" value="Trypsin"/>
    <property type="match status" value="1"/>
</dbReference>
<keyword evidence="13" id="KW-0325">Glycoprotein</keyword>
<dbReference type="CDD" id="cd00190">
    <property type="entry name" value="Tryp_SPc"/>
    <property type="match status" value="1"/>
</dbReference>
<dbReference type="PANTHER" id="PTHR24264:SF65">
    <property type="entry name" value="SRCR DOMAIN-CONTAINING PROTEIN"/>
    <property type="match status" value="1"/>
</dbReference>
<evidence type="ECO:0000256" key="14">
    <source>
        <dbReference type="ARBA" id="ARBA00036045"/>
    </source>
</evidence>
<sequence length="203" mass="22408">MTVAHALTDVSKETLRIYMGLTDVNSLGSPVFAVSIHTHPEYNTINYNNDIALIKLQDPITFNSSIMPICLPAEGATYVTGVMGLVSGFGQTAEYNRQSSNKLKYVQIPVVDQETCNNSIPLSERTRNFQILTNNMFCAGLPEGGKDSCHGDNGGAFALRDDGRFWAAGIVNWGYGCGRQGRYGFYSRVANYVDWIKKTMQEN</sequence>
<accession>A0A484D8B5</accession>
<evidence type="ECO:0000256" key="5">
    <source>
        <dbReference type="ARBA" id="ARBA00022670"/>
    </source>
</evidence>
<evidence type="ECO:0000256" key="6">
    <source>
        <dbReference type="ARBA" id="ARBA00022696"/>
    </source>
</evidence>
<protein>
    <recommendedName>
        <fullName evidence="19">Vitamin K-dependent protein C</fullName>
        <ecNumber evidence="17">3.4.21.4</ecNumber>
        <ecNumber evidence="18">3.4.21.69</ecNumber>
    </recommendedName>
    <alternativeName>
        <fullName evidence="22">Anticoagulant protein C</fullName>
    </alternativeName>
    <alternativeName>
        <fullName evidence="20">Autoprothrombin IIA</fullName>
    </alternativeName>
    <alternativeName>
        <fullName evidence="21">Blood coagulation factor XIV</fullName>
    </alternativeName>
</protein>
<keyword evidence="25" id="KW-1185">Reference proteome</keyword>
<dbReference type="SMART" id="SM00020">
    <property type="entry name" value="Tryp_SPc"/>
    <property type="match status" value="1"/>
</dbReference>
<evidence type="ECO:0000256" key="18">
    <source>
        <dbReference type="ARBA" id="ARBA00038995"/>
    </source>
</evidence>
<dbReference type="PROSITE" id="PS50240">
    <property type="entry name" value="TRYPSIN_DOM"/>
    <property type="match status" value="1"/>
</dbReference>
<evidence type="ECO:0000256" key="13">
    <source>
        <dbReference type="ARBA" id="ARBA00023180"/>
    </source>
</evidence>
<keyword evidence="6" id="KW-0356">Hemostasis</keyword>
<keyword evidence="11" id="KW-0094">Blood coagulation</keyword>
<evidence type="ECO:0000256" key="2">
    <source>
        <dbReference type="ARBA" id="ARBA00004555"/>
    </source>
</evidence>
<dbReference type="InterPro" id="IPR001254">
    <property type="entry name" value="Trypsin_dom"/>
</dbReference>
<evidence type="ECO:0000256" key="19">
    <source>
        <dbReference type="ARBA" id="ARBA00040219"/>
    </source>
</evidence>
<dbReference type="PRINTS" id="PR00722">
    <property type="entry name" value="CHYMOTRYPSIN"/>
</dbReference>
<comment type="caution">
    <text evidence="24">The sequence shown here is derived from an EMBL/GenBank/DDBJ whole genome shotgun (WGS) entry which is preliminary data.</text>
</comment>
<comment type="subcellular location">
    <subcellularLocation>
        <location evidence="1">Endoplasmic reticulum</location>
    </subcellularLocation>
    <subcellularLocation>
        <location evidence="2">Golgi apparatus</location>
    </subcellularLocation>
    <subcellularLocation>
        <location evidence="3">Secreted</location>
    </subcellularLocation>
</comment>
<evidence type="ECO:0000313" key="24">
    <source>
        <dbReference type="EMBL" id="TDH11639.1"/>
    </source>
</evidence>
<keyword evidence="12" id="KW-1015">Disulfide bond</keyword>
<name>A0A484D8B5_PERFV</name>
<keyword evidence="9" id="KW-0720">Serine protease</keyword>
<evidence type="ECO:0000256" key="12">
    <source>
        <dbReference type="ARBA" id="ARBA00023157"/>
    </source>
</evidence>
<gene>
    <name evidence="24" type="ORF">EPR50_G00063010</name>
</gene>
<evidence type="ECO:0000256" key="7">
    <source>
        <dbReference type="ARBA" id="ARBA00022801"/>
    </source>
</evidence>
<feature type="domain" description="Peptidase S1" evidence="23">
    <location>
        <begin position="1"/>
        <end position="201"/>
    </location>
</feature>
<dbReference type="GO" id="GO:0004252">
    <property type="term" value="F:serine-type endopeptidase activity"/>
    <property type="evidence" value="ECO:0007669"/>
    <property type="project" value="UniProtKB-EC"/>
</dbReference>
<reference evidence="24 25" key="1">
    <citation type="submission" date="2019-01" db="EMBL/GenBank/DDBJ databases">
        <title>A chromosome-scale genome assembly of the yellow perch, Perca flavescens.</title>
        <authorList>
            <person name="Feron R."/>
            <person name="Morvezen R."/>
            <person name="Bestin A."/>
            <person name="Haffray P."/>
            <person name="Klopp C."/>
            <person name="Zahm M."/>
            <person name="Cabau C."/>
            <person name="Roques C."/>
            <person name="Donnadieu C."/>
            <person name="Bouchez O."/>
            <person name="Christie M."/>
            <person name="Larson W."/>
            <person name="Guiguen Y."/>
        </authorList>
    </citation>
    <scope>NUCLEOTIDE SEQUENCE [LARGE SCALE GENOMIC DNA]</scope>
    <source>
        <strain evidence="24">YP-PL-M2</strain>
        <tissue evidence="24">Blood</tissue>
    </source>
</reference>
<comment type="catalytic activity">
    <reaction evidence="15">
        <text>Preferential cleavage: Arg-|-Xaa, Lys-|-Xaa.</text>
        <dbReference type="EC" id="3.4.21.4"/>
    </reaction>
</comment>
<evidence type="ECO:0000256" key="10">
    <source>
        <dbReference type="ARBA" id="ARBA00023034"/>
    </source>
</evidence>
<evidence type="ECO:0000313" key="25">
    <source>
        <dbReference type="Proteomes" id="UP000295070"/>
    </source>
</evidence>
<evidence type="ECO:0000256" key="16">
    <source>
        <dbReference type="ARBA" id="ARBA00037553"/>
    </source>
</evidence>
<dbReference type="InterPro" id="IPR050127">
    <property type="entry name" value="Serine_Proteases_S1"/>
</dbReference>
<evidence type="ECO:0000256" key="3">
    <source>
        <dbReference type="ARBA" id="ARBA00004613"/>
    </source>
</evidence>
<dbReference type="InterPro" id="IPR001314">
    <property type="entry name" value="Peptidase_S1A"/>
</dbReference>
<dbReference type="GO" id="GO:0006508">
    <property type="term" value="P:proteolysis"/>
    <property type="evidence" value="ECO:0007669"/>
    <property type="project" value="UniProtKB-KW"/>
</dbReference>
<comment type="function">
    <text evidence="16">Protein C is a vitamin K-dependent serine protease that regulates blood coagulation by inactivating factors Va and VIIIa in the presence of calcium ions and phospholipids. Exerts a protective effect on the endothelial cell barrier function.</text>
</comment>
<dbReference type="STRING" id="8167.A0A484D8B5"/>
<keyword evidence="7" id="KW-0378">Hydrolase</keyword>
<evidence type="ECO:0000256" key="1">
    <source>
        <dbReference type="ARBA" id="ARBA00004240"/>
    </source>
</evidence>
<keyword evidence="8" id="KW-0256">Endoplasmic reticulum</keyword>
<dbReference type="EC" id="3.4.21.69" evidence="18"/>
<dbReference type="Gene3D" id="2.40.10.10">
    <property type="entry name" value="Trypsin-like serine proteases"/>
    <property type="match status" value="2"/>
</dbReference>
<dbReference type="GO" id="GO:0005794">
    <property type="term" value="C:Golgi apparatus"/>
    <property type="evidence" value="ECO:0007669"/>
    <property type="project" value="UniProtKB-SubCell"/>
</dbReference>
<dbReference type="InterPro" id="IPR043504">
    <property type="entry name" value="Peptidase_S1_PA_chymotrypsin"/>
</dbReference>
<keyword evidence="4" id="KW-0964">Secreted</keyword>
<dbReference type="EMBL" id="SCKG01000006">
    <property type="protein sequence ID" value="TDH11639.1"/>
    <property type="molecule type" value="Genomic_DNA"/>
</dbReference>
<dbReference type="PANTHER" id="PTHR24264">
    <property type="entry name" value="TRYPSIN-RELATED"/>
    <property type="match status" value="1"/>
</dbReference>
<evidence type="ECO:0000256" key="21">
    <source>
        <dbReference type="ARBA" id="ARBA00042403"/>
    </source>
</evidence>
<proteinExistence type="predicted"/>
<evidence type="ECO:0000256" key="22">
    <source>
        <dbReference type="ARBA" id="ARBA00042906"/>
    </source>
</evidence>
<dbReference type="GO" id="GO:0005783">
    <property type="term" value="C:endoplasmic reticulum"/>
    <property type="evidence" value="ECO:0007669"/>
    <property type="project" value="UniProtKB-SubCell"/>
</dbReference>
<evidence type="ECO:0000256" key="20">
    <source>
        <dbReference type="ARBA" id="ARBA00041306"/>
    </source>
</evidence>
<dbReference type="AlphaFoldDB" id="A0A484D8B5"/>
<evidence type="ECO:0000256" key="4">
    <source>
        <dbReference type="ARBA" id="ARBA00022525"/>
    </source>
</evidence>
<dbReference type="GO" id="GO:0005615">
    <property type="term" value="C:extracellular space"/>
    <property type="evidence" value="ECO:0007669"/>
    <property type="project" value="TreeGrafter"/>
</dbReference>
<evidence type="ECO:0000259" key="23">
    <source>
        <dbReference type="PROSITE" id="PS50240"/>
    </source>
</evidence>
<comment type="catalytic activity">
    <reaction evidence="14">
        <text>Degradation of blood coagulation factors Va and VIIIa.</text>
        <dbReference type="EC" id="3.4.21.69"/>
    </reaction>
</comment>
<organism evidence="24 25">
    <name type="scientific">Perca flavescens</name>
    <name type="common">American yellow perch</name>
    <name type="synonym">Morone flavescens</name>
    <dbReference type="NCBI Taxonomy" id="8167"/>
    <lineage>
        <taxon>Eukaryota</taxon>
        <taxon>Metazoa</taxon>
        <taxon>Chordata</taxon>
        <taxon>Craniata</taxon>
        <taxon>Vertebrata</taxon>
        <taxon>Euteleostomi</taxon>
        <taxon>Actinopterygii</taxon>
        <taxon>Neopterygii</taxon>
        <taxon>Teleostei</taxon>
        <taxon>Neoteleostei</taxon>
        <taxon>Acanthomorphata</taxon>
        <taxon>Eupercaria</taxon>
        <taxon>Perciformes</taxon>
        <taxon>Percoidei</taxon>
        <taxon>Percidae</taxon>
        <taxon>Percinae</taxon>
        <taxon>Perca</taxon>
    </lineage>
</organism>
<evidence type="ECO:0000256" key="15">
    <source>
        <dbReference type="ARBA" id="ARBA00036320"/>
    </source>
</evidence>
<keyword evidence="10" id="KW-0333">Golgi apparatus</keyword>
<keyword evidence="5" id="KW-0645">Protease</keyword>
<evidence type="ECO:0000256" key="8">
    <source>
        <dbReference type="ARBA" id="ARBA00022824"/>
    </source>
</evidence>
<dbReference type="EC" id="3.4.21.4" evidence="17"/>
<evidence type="ECO:0000256" key="11">
    <source>
        <dbReference type="ARBA" id="ARBA00023084"/>
    </source>
</evidence>
<dbReference type="InterPro" id="IPR009003">
    <property type="entry name" value="Peptidase_S1_PA"/>
</dbReference>
<dbReference type="FunFam" id="2.40.10.10:FF:000011">
    <property type="entry name" value="Coagulation factor X"/>
    <property type="match status" value="1"/>
</dbReference>
<evidence type="ECO:0000256" key="17">
    <source>
        <dbReference type="ARBA" id="ARBA00038868"/>
    </source>
</evidence>
<evidence type="ECO:0000256" key="9">
    <source>
        <dbReference type="ARBA" id="ARBA00022825"/>
    </source>
</evidence>
<dbReference type="Proteomes" id="UP000295070">
    <property type="component" value="Chromosome 6"/>
</dbReference>
<dbReference type="GO" id="GO:0007596">
    <property type="term" value="P:blood coagulation"/>
    <property type="evidence" value="ECO:0007669"/>
    <property type="project" value="UniProtKB-KW"/>
</dbReference>
<dbReference type="SUPFAM" id="SSF50494">
    <property type="entry name" value="Trypsin-like serine proteases"/>
    <property type="match status" value="1"/>
</dbReference>